<feature type="signal peptide" evidence="3">
    <location>
        <begin position="1"/>
        <end position="24"/>
    </location>
</feature>
<dbReference type="InterPro" id="IPR052558">
    <property type="entry name" value="Siderophore_Hydrolase_D"/>
</dbReference>
<dbReference type="AlphaFoldDB" id="A0AAN2DFG0"/>
<reference evidence="4 5" key="1">
    <citation type="submission" date="2020-06" db="EMBL/GenBank/DDBJ databases">
        <authorList>
            <person name="De Coninck B."/>
            <person name="Ibrahim H."/>
        </authorList>
    </citation>
    <scope>NUCLEOTIDE SEQUENCE [LARGE SCALE GENOMIC DNA]</scope>
    <source>
        <strain evidence="4">Ag_rhizogenes_K599</strain>
    </source>
</reference>
<dbReference type="Pfam" id="PF00756">
    <property type="entry name" value="Esterase"/>
    <property type="match status" value="1"/>
</dbReference>
<dbReference type="GO" id="GO:0016788">
    <property type="term" value="F:hydrolase activity, acting on ester bonds"/>
    <property type="evidence" value="ECO:0007669"/>
    <property type="project" value="TreeGrafter"/>
</dbReference>
<evidence type="ECO:0000313" key="5">
    <source>
        <dbReference type="Proteomes" id="UP000528185"/>
    </source>
</evidence>
<dbReference type="SUPFAM" id="SSF53474">
    <property type="entry name" value="alpha/beta-Hydrolases"/>
    <property type="match status" value="1"/>
</dbReference>
<evidence type="ECO:0000313" key="4">
    <source>
        <dbReference type="EMBL" id="CAD0216034.1"/>
    </source>
</evidence>
<dbReference type="PANTHER" id="PTHR40841">
    <property type="entry name" value="SIDEROPHORE TRIACETYLFUSARININE C ESTERASE"/>
    <property type="match status" value="1"/>
</dbReference>
<evidence type="ECO:0000256" key="3">
    <source>
        <dbReference type="SAM" id="SignalP"/>
    </source>
</evidence>
<dbReference type="PANTHER" id="PTHR40841:SF2">
    <property type="entry name" value="SIDEROPHORE-DEGRADING ESTERASE (EUROFUNG)"/>
    <property type="match status" value="1"/>
</dbReference>
<dbReference type="Gene3D" id="3.40.50.1820">
    <property type="entry name" value="alpha/beta hydrolase"/>
    <property type="match status" value="1"/>
</dbReference>
<protein>
    <submittedName>
        <fullName evidence="4">Ferri-bacillibactin esterase BesA</fullName>
    </submittedName>
</protein>
<evidence type="ECO:0000256" key="1">
    <source>
        <dbReference type="ARBA" id="ARBA00005622"/>
    </source>
</evidence>
<dbReference type="KEGG" id="aro:B0909_16670"/>
<dbReference type="EMBL" id="CAICSX020000002">
    <property type="protein sequence ID" value="CAD0216034.1"/>
    <property type="molecule type" value="Genomic_DNA"/>
</dbReference>
<organism evidence="4 5">
    <name type="scientific">Rhizobium rhizogenes</name>
    <name type="common">Agrobacterium rhizogenes</name>
    <dbReference type="NCBI Taxonomy" id="359"/>
    <lineage>
        <taxon>Bacteria</taxon>
        <taxon>Pseudomonadati</taxon>
        <taxon>Pseudomonadota</taxon>
        <taxon>Alphaproteobacteria</taxon>
        <taxon>Hyphomicrobiales</taxon>
        <taxon>Rhizobiaceae</taxon>
        <taxon>Rhizobium/Agrobacterium group</taxon>
        <taxon>Rhizobium</taxon>
    </lineage>
</organism>
<keyword evidence="2" id="KW-0378">Hydrolase</keyword>
<gene>
    <name evidence="4" type="primary">besA</name>
    <name evidence="4" type="ORF">AGRHK599_LOCUS4297</name>
</gene>
<name>A0AAN2DFG0_RHIRH</name>
<feature type="chain" id="PRO_5043013807" evidence="3">
    <location>
        <begin position="25"/>
        <end position="295"/>
    </location>
</feature>
<evidence type="ECO:0000256" key="2">
    <source>
        <dbReference type="ARBA" id="ARBA00022801"/>
    </source>
</evidence>
<sequence>MTSISIWRLALVFMATFVTTAAPAFFSPSEAKSLCSKSEALTVQLPDPASGRRYEIYISLPADYSERPERNYPLLVIADGGRAFPKLSCDARLLAENRQVEEAVVVGLSYALGEALEDSRRRDYTPVTLPGSGRIYGGATAYQNYLRDVVLHYVEDRYRIASGRRIFWGHSYGGLLGAHILLTEPSLFQTYILGSPSFWFADEAIYRLEDDYAKRRHQLNAHVLFYVGGLETSRHDPARKGKTNDMVAGMQKFQSRLRSRGYGGLNISSKIMEGTDHISAVRPGFMWGLRAALGN</sequence>
<dbReference type="InterPro" id="IPR000801">
    <property type="entry name" value="Esterase-like"/>
</dbReference>
<comment type="similarity">
    <text evidence="1">Belongs to the esterase D family.</text>
</comment>
<dbReference type="InterPro" id="IPR029058">
    <property type="entry name" value="AB_hydrolase_fold"/>
</dbReference>
<comment type="caution">
    <text evidence="4">The sequence shown here is derived from an EMBL/GenBank/DDBJ whole genome shotgun (WGS) entry which is preliminary data.</text>
</comment>
<accession>A0AAN2DFG0</accession>
<keyword evidence="3" id="KW-0732">Signal</keyword>
<proteinExistence type="inferred from homology"/>
<dbReference type="Proteomes" id="UP000528185">
    <property type="component" value="Unassembled WGS sequence"/>
</dbReference>